<keyword evidence="3" id="KW-1185">Reference proteome</keyword>
<dbReference type="InterPro" id="IPR028221">
    <property type="entry name" value="JCAD"/>
</dbReference>
<evidence type="ECO:0000313" key="3">
    <source>
        <dbReference type="Proteomes" id="UP001176941"/>
    </source>
</evidence>
<dbReference type="Pfam" id="PF15351">
    <property type="entry name" value="JCAD"/>
    <property type="match status" value="1"/>
</dbReference>
<dbReference type="PANTHER" id="PTHR34757:SF1">
    <property type="entry name" value="JUNCTIONAL CADHERIN 5-ASSOCIATED PROTEIN"/>
    <property type="match status" value="1"/>
</dbReference>
<organism evidence="2 3">
    <name type="scientific">Rangifer tarandus platyrhynchus</name>
    <name type="common">Svalbard reindeer</name>
    <dbReference type="NCBI Taxonomy" id="3082113"/>
    <lineage>
        <taxon>Eukaryota</taxon>
        <taxon>Metazoa</taxon>
        <taxon>Chordata</taxon>
        <taxon>Craniata</taxon>
        <taxon>Vertebrata</taxon>
        <taxon>Euteleostomi</taxon>
        <taxon>Mammalia</taxon>
        <taxon>Eutheria</taxon>
        <taxon>Laurasiatheria</taxon>
        <taxon>Artiodactyla</taxon>
        <taxon>Ruminantia</taxon>
        <taxon>Pecora</taxon>
        <taxon>Cervidae</taxon>
        <taxon>Odocoileinae</taxon>
        <taxon>Rangifer</taxon>
    </lineage>
</organism>
<reference evidence="2" key="1">
    <citation type="submission" date="2023-04" db="EMBL/GenBank/DDBJ databases">
        <authorList>
            <consortium name="ELIXIR-Norway"/>
        </authorList>
    </citation>
    <scope>NUCLEOTIDE SEQUENCE [LARGE SCALE GENOMIC DNA]</scope>
</reference>
<feature type="region of interest" description="Disordered" evidence="1">
    <location>
        <begin position="1"/>
        <end position="63"/>
    </location>
</feature>
<evidence type="ECO:0000256" key="1">
    <source>
        <dbReference type="SAM" id="MobiDB-lite"/>
    </source>
</evidence>
<sequence>MRMKEVSSVSRMRLLTSRGVDSTEEPKAERDPGVWPGGLVTPSAGHKLSNPQGALSLEADRHPAVRREENGGRDFWCPEIDILPDNSRTSQVVLVIKNPPANAGDMRGVSLIPESGRSSGGGHGNPHQYSCLENPMDRGAWRFQSMGLQRVGHD</sequence>
<dbReference type="PANTHER" id="PTHR34757">
    <property type="entry name" value="JUNCTIONAL PROTEIN ASSOCIATED WITH CORONARY ARTERY DISEASE"/>
    <property type="match status" value="1"/>
</dbReference>
<accession>A0ABN8ZFL8</accession>
<dbReference type="Proteomes" id="UP001176941">
    <property type="component" value="Chromosome 31"/>
</dbReference>
<proteinExistence type="predicted"/>
<dbReference type="EMBL" id="OX459967">
    <property type="protein sequence ID" value="CAI9171582.1"/>
    <property type="molecule type" value="Genomic_DNA"/>
</dbReference>
<gene>
    <name evidence="2" type="ORF">MRATA1EN1_LOCUS20544</name>
</gene>
<evidence type="ECO:0000313" key="2">
    <source>
        <dbReference type="EMBL" id="CAI9171582.1"/>
    </source>
</evidence>
<name>A0ABN8ZFL8_RANTA</name>
<protein>
    <submittedName>
        <fullName evidence="2">Uncharacterized protein</fullName>
    </submittedName>
</protein>